<gene>
    <name evidence="2" type="ORF">C8D78_3067</name>
</gene>
<name>A0A495EF87_9MICC</name>
<dbReference type="Proteomes" id="UP000276055">
    <property type="component" value="Unassembled WGS sequence"/>
</dbReference>
<comment type="caution">
    <text evidence="2">The sequence shown here is derived from an EMBL/GenBank/DDBJ whole genome shotgun (WGS) entry which is preliminary data.</text>
</comment>
<dbReference type="SMART" id="SM00849">
    <property type="entry name" value="Lactamase_B"/>
    <property type="match status" value="1"/>
</dbReference>
<dbReference type="InterPro" id="IPR051453">
    <property type="entry name" value="MBL_Glyoxalase_II"/>
</dbReference>
<dbReference type="CDD" id="cd06262">
    <property type="entry name" value="metallo-hydrolase-like_MBL-fold"/>
    <property type="match status" value="1"/>
</dbReference>
<keyword evidence="2" id="KW-0378">Hydrolase</keyword>
<evidence type="ECO:0000259" key="1">
    <source>
        <dbReference type="SMART" id="SM00849"/>
    </source>
</evidence>
<accession>A0A495EF87</accession>
<feature type="domain" description="Metallo-beta-lactamase" evidence="1">
    <location>
        <begin position="32"/>
        <end position="205"/>
    </location>
</feature>
<organism evidence="2 3">
    <name type="scientific">Arthrobacter oryzae</name>
    <dbReference type="NCBI Taxonomy" id="409290"/>
    <lineage>
        <taxon>Bacteria</taxon>
        <taxon>Bacillati</taxon>
        <taxon>Actinomycetota</taxon>
        <taxon>Actinomycetes</taxon>
        <taxon>Micrococcales</taxon>
        <taxon>Micrococcaceae</taxon>
        <taxon>Arthrobacter</taxon>
    </lineage>
</organism>
<proteinExistence type="predicted"/>
<dbReference type="AlphaFoldDB" id="A0A495EF87"/>
<dbReference type="SUPFAM" id="SSF56281">
    <property type="entry name" value="Metallo-hydrolase/oxidoreductase"/>
    <property type="match status" value="1"/>
</dbReference>
<sequence length="226" mass="24224">MNDRVRKLKPMDSLIHSLRDITIRRISVSEMDNNVYLLTSKVSGAQLLIDAADDLAAIEELLADAAADTAAAPKLALIATTHQHWDHVRALPGLVEATGAKTAAGTEDAPGLPVPVDVLLDHGDVGTFDGFDVTAVHLRGHTPGSIALVYQDPEGPAHIFSGDSLFPGGVGNTQKDPARFAQLITDVSERLFDVYPDDTVVHPGHGKPTTLGAERPHLDEWRARGW</sequence>
<dbReference type="EMBL" id="RBIR01000007">
    <property type="protein sequence ID" value="RKR15545.1"/>
    <property type="molecule type" value="Genomic_DNA"/>
</dbReference>
<dbReference type="InterPro" id="IPR001279">
    <property type="entry name" value="Metallo-B-lactamas"/>
</dbReference>
<dbReference type="InterPro" id="IPR036866">
    <property type="entry name" value="RibonucZ/Hydroxyglut_hydro"/>
</dbReference>
<evidence type="ECO:0000313" key="3">
    <source>
        <dbReference type="Proteomes" id="UP000276055"/>
    </source>
</evidence>
<evidence type="ECO:0000313" key="2">
    <source>
        <dbReference type="EMBL" id="RKR15545.1"/>
    </source>
</evidence>
<protein>
    <submittedName>
        <fullName evidence="2">Glyoxylase-like metal-dependent hydrolase (Beta-lactamase superfamily II)</fullName>
    </submittedName>
</protein>
<dbReference type="PANTHER" id="PTHR46233:SF1">
    <property type="entry name" value="CONSERVED PROTEIN"/>
    <property type="match status" value="1"/>
</dbReference>
<reference evidence="2 3" key="1">
    <citation type="submission" date="2018-10" db="EMBL/GenBank/DDBJ databases">
        <title>Genomic Encyclopedia of Type Strains, Phase IV (KMG-IV): sequencing the most valuable type-strain genomes for metagenomic binning, comparative biology and taxonomic classification.</title>
        <authorList>
            <person name="Goeker M."/>
        </authorList>
    </citation>
    <scope>NUCLEOTIDE SEQUENCE [LARGE SCALE GENOMIC DNA]</scope>
    <source>
        <strain evidence="2 3">DSM 25586</strain>
    </source>
</reference>
<dbReference type="PANTHER" id="PTHR46233">
    <property type="entry name" value="HYDROXYACYLGLUTATHIONE HYDROLASE GLOC"/>
    <property type="match status" value="1"/>
</dbReference>
<dbReference type="GO" id="GO:0016787">
    <property type="term" value="F:hydrolase activity"/>
    <property type="evidence" value="ECO:0007669"/>
    <property type="project" value="UniProtKB-KW"/>
</dbReference>
<dbReference type="Gene3D" id="3.60.15.10">
    <property type="entry name" value="Ribonuclease Z/Hydroxyacylglutathione hydrolase-like"/>
    <property type="match status" value="1"/>
</dbReference>
<dbReference type="Pfam" id="PF00753">
    <property type="entry name" value="Lactamase_B"/>
    <property type="match status" value="1"/>
</dbReference>